<keyword evidence="7" id="KW-0349">Heme</keyword>
<dbReference type="Gene3D" id="1.10.520.10">
    <property type="match status" value="1"/>
</dbReference>
<evidence type="ECO:0000256" key="2">
    <source>
        <dbReference type="ARBA" id="ARBA00002322"/>
    </source>
</evidence>
<feature type="compositionally biased region" description="Basic and acidic residues" evidence="22">
    <location>
        <begin position="63"/>
        <end position="75"/>
    </location>
</feature>
<feature type="region of interest" description="Disordered" evidence="22">
    <location>
        <begin position="55"/>
        <end position="95"/>
    </location>
</feature>
<keyword evidence="23" id="KW-0732">Signal</keyword>
<feature type="binding site" evidence="19">
    <location>
        <position position="354"/>
    </location>
    <ligand>
        <name>Ca(2+)</name>
        <dbReference type="ChEBI" id="CHEBI:29108"/>
        <label>2</label>
    </ligand>
</feature>
<evidence type="ECO:0000256" key="22">
    <source>
        <dbReference type="SAM" id="MobiDB-lite"/>
    </source>
</evidence>
<feature type="disulfide bond" evidence="21">
    <location>
        <begin position="237"/>
        <end position="430"/>
    </location>
</feature>
<organism evidence="25 26">
    <name type="scientific">Nicotiana tabacum</name>
    <name type="common">Common tobacco</name>
    <dbReference type="NCBI Taxonomy" id="4097"/>
    <lineage>
        <taxon>Eukaryota</taxon>
        <taxon>Viridiplantae</taxon>
        <taxon>Streptophyta</taxon>
        <taxon>Embryophyta</taxon>
        <taxon>Tracheophyta</taxon>
        <taxon>Spermatophyta</taxon>
        <taxon>Magnoliopsida</taxon>
        <taxon>eudicotyledons</taxon>
        <taxon>Gunneridae</taxon>
        <taxon>Pentapetalae</taxon>
        <taxon>asterids</taxon>
        <taxon>lamiids</taxon>
        <taxon>Solanales</taxon>
        <taxon>Solanaceae</taxon>
        <taxon>Nicotianoideae</taxon>
        <taxon>Nicotianeae</taxon>
        <taxon>Nicotiana</taxon>
    </lineage>
</organism>
<dbReference type="InterPro" id="IPR000823">
    <property type="entry name" value="Peroxidase_pln"/>
</dbReference>
<dbReference type="EC" id="1.11.1.7" evidence="4"/>
<evidence type="ECO:0000256" key="14">
    <source>
        <dbReference type="ARBA" id="ARBA00023324"/>
    </source>
</evidence>
<evidence type="ECO:0000256" key="4">
    <source>
        <dbReference type="ARBA" id="ARBA00012313"/>
    </source>
</evidence>
<dbReference type="CDD" id="cd00693">
    <property type="entry name" value="secretory_peroxidase"/>
    <property type="match status" value="1"/>
</dbReference>
<feature type="domain" description="Plant heme peroxidase family profile" evidence="24">
    <location>
        <begin position="140"/>
        <end position="434"/>
    </location>
</feature>
<evidence type="ECO:0000256" key="15">
    <source>
        <dbReference type="ARBA" id="ARBA00055785"/>
    </source>
</evidence>
<dbReference type="GO" id="GO:0020037">
    <property type="term" value="F:heme binding"/>
    <property type="evidence" value="ECO:0007669"/>
    <property type="project" value="InterPro"/>
</dbReference>
<dbReference type="PRINTS" id="PR00458">
    <property type="entry name" value="PEROXIDASE"/>
</dbReference>
<feature type="disulfide bond" evidence="21">
    <location>
        <begin position="150"/>
        <end position="231"/>
    </location>
</feature>
<evidence type="ECO:0000256" key="17">
    <source>
        <dbReference type="PIRSR" id="PIRSR600823-1"/>
    </source>
</evidence>
<dbReference type="PRINTS" id="PR00461">
    <property type="entry name" value="PLPEROXIDASE"/>
</dbReference>
<evidence type="ECO:0000256" key="12">
    <source>
        <dbReference type="ARBA" id="ARBA00023157"/>
    </source>
</evidence>
<dbReference type="InterPro" id="IPR019793">
    <property type="entry name" value="Peroxidases_heam-ligand_BS"/>
</dbReference>
<dbReference type="Gene3D" id="1.10.420.10">
    <property type="entry name" value="Peroxidase, domain 2"/>
    <property type="match status" value="1"/>
</dbReference>
<feature type="active site" description="Proton acceptor" evidence="17">
    <location>
        <position position="181"/>
    </location>
</feature>
<evidence type="ECO:0000256" key="1">
    <source>
        <dbReference type="ARBA" id="ARBA00000189"/>
    </source>
</evidence>
<dbReference type="OrthoDB" id="2113341at2759"/>
<feature type="binding site" evidence="19">
    <location>
        <position position="191"/>
    </location>
    <ligand>
        <name>Ca(2+)</name>
        <dbReference type="ChEBI" id="CHEBI:29108"/>
        <label>1</label>
    </ligand>
</feature>
<evidence type="ECO:0000256" key="3">
    <source>
        <dbReference type="ARBA" id="ARBA00006873"/>
    </source>
</evidence>
<evidence type="ECO:0000256" key="6">
    <source>
        <dbReference type="ARBA" id="ARBA00022559"/>
    </source>
</evidence>
<feature type="binding site" evidence="18">
    <location>
        <position position="279"/>
    </location>
    <ligand>
        <name>substrate</name>
    </ligand>
</feature>
<dbReference type="GO" id="GO:0140825">
    <property type="term" value="F:lactoperoxidase activity"/>
    <property type="evidence" value="ECO:0007669"/>
    <property type="project" value="UniProtKB-EC"/>
</dbReference>
<evidence type="ECO:0000313" key="25">
    <source>
        <dbReference type="Proteomes" id="UP000790787"/>
    </source>
</evidence>
<keyword evidence="6" id="KW-0575">Peroxidase</keyword>
<feature type="signal peptide" evidence="23">
    <location>
        <begin position="1"/>
        <end position="25"/>
    </location>
</feature>
<comment type="cofactor">
    <cofactor evidence="19">
        <name>heme b</name>
        <dbReference type="ChEBI" id="CHEBI:60344"/>
    </cofactor>
    <text evidence="19">Binds 1 heme b (iron(II)-protoporphyrin IX) group per subunit.</text>
</comment>
<reference evidence="26" key="2">
    <citation type="submission" date="2025-08" db="UniProtKB">
        <authorList>
            <consortium name="RefSeq"/>
        </authorList>
    </citation>
    <scope>IDENTIFICATION</scope>
    <source>
        <tissue evidence="26">Leaf</tissue>
    </source>
</reference>
<evidence type="ECO:0000256" key="13">
    <source>
        <dbReference type="ARBA" id="ARBA00023180"/>
    </source>
</evidence>
<evidence type="ECO:0000313" key="26">
    <source>
        <dbReference type="RefSeq" id="XP_016452336.1"/>
    </source>
</evidence>
<feature type="binding site" evidence="19">
    <location>
        <position position="187"/>
    </location>
    <ligand>
        <name>Ca(2+)</name>
        <dbReference type="ChEBI" id="CHEBI:29108"/>
        <label>1</label>
    </ligand>
</feature>
<evidence type="ECO:0000256" key="5">
    <source>
        <dbReference type="ARBA" id="ARBA00022525"/>
    </source>
</evidence>
<keyword evidence="25" id="KW-1185">Reference proteome</keyword>
<dbReference type="OMA" id="GLPHYEV"/>
<keyword evidence="8 19" id="KW-0479">Metal-binding</keyword>
<dbReference type="GO" id="GO:0046872">
    <property type="term" value="F:metal ion binding"/>
    <property type="evidence" value="ECO:0007669"/>
    <property type="project" value="UniProtKB-KW"/>
</dbReference>
<dbReference type="GO" id="GO:0009505">
    <property type="term" value="C:plant-type cell wall"/>
    <property type="evidence" value="ECO:0000318"/>
    <property type="project" value="GO_Central"/>
</dbReference>
<keyword evidence="10" id="KW-0560">Oxidoreductase</keyword>
<evidence type="ECO:0000256" key="18">
    <source>
        <dbReference type="PIRSR" id="PIRSR600823-2"/>
    </source>
</evidence>
<evidence type="ECO:0000256" key="11">
    <source>
        <dbReference type="ARBA" id="ARBA00023004"/>
    </source>
</evidence>
<dbReference type="GeneID" id="107776899"/>
<evidence type="ECO:0000256" key="23">
    <source>
        <dbReference type="SAM" id="SignalP"/>
    </source>
</evidence>
<dbReference type="KEGG" id="nta:107776899"/>
<dbReference type="STRING" id="4097.A0A1S3YJB4"/>
<dbReference type="RefSeq" id="XP_016452336.1">
    <property type="nucleotide sequence ID" value="XM_016596850.1"/>
</dbReference>
<feature type="disulfide bond" evidence="21">
    <location>
        <begin position="183"/>
        <end position="188"/>
    </location>
</feature>
<dbReference type="GO" id="GO:0006950">
    <property type="term" value="P:response to stress"/>
    <property type="evidence" value="ECO:0000318"/>
    <property type="project" value="GO_Central"/>
</dbReference>
<keyword evidence="13" id="KW-0325">Glycoprotein</keyword>
<dbReference type="GO" id="GO:0042744">
    <property type="term" value="P:hydrogen peroxide catabolic process"/>
    <property type="evidence" value="ECO:0007669"/>
    <property type="project" value="UniProtKB-KW"/>
</dbReference>
<dbReference type="SMR" id="A0A1S3YJB4"/>
<feature type="binding site" evidence="19">
    <location>
        <position position="185"/>
    </location>
    <ligand>
        <name>Ca(2+)</name>
        <dbReference type="ChEBI" id="CHEBI:29108"/>
        <label>1</label>
    </ligand>
</feature>
<dbReference type="PANTHER" id="PTHR31517:SF59">
    <property type="entry name" value="PEROXIDASE"/>
    <property type="match status" value="1"/>
</dbReference>
<dbReference type="InterPro" id="IPR033905">
    <property type="entry name" value="Secretory_peroxidase"/>
</dbReference>
<keyword evidence="14" id="KW-0376">Hydrogen peroxide</keyword>
<protein>
    <recommendedName>
        <fullName evidence="16">Lignin-forming anionic peroxidase</fullName>
        <ecNumber evidence="4">1.11.1.7</ecNumber>
    </recommendedName>
</protein>
<name>A0A1S3YJB4_TOBAC</name>
<feature type="binding site" evidence="19">
    <location>
        <position position="189"/>
    </location>
    <ligand>
        <name>Ca(2+)</name>
        <dbReference type="ChEBI" id="CHEBI:29108"/>
        <label>1</label>
    </ligand>
</feature>
<evidence type="ECO:0000259" key="24">
    <source>
        <dbReference type="PROSITE" id="PS50873"/>
    </source>
</evidence>
<feature type="compositionally biased region" description="Basic residues" evidence="22">
    <location>
        <begin position="76"/>
        <end position="95"/>
    </location>
</feature>
<evidence type="ECO:0000256" key="7">
    <source>
        <dbReference type="ARBA" id="ARBA00022617"/>
    </source>
</evidence>
<feature type="disulfide bond" evidence="21">
    <location>
        <begin position="316"/>
        <end position="344"/>
    </location>
</feature>
<feature type="binding site" evidence="19">
    <location>
        <position position="182"/>
    </location>
    <ligand>
        <name>Ca(2+)</name>
        <dbReference type="ChEBI" id="CHEBI:29108"/>
        <label>1</label>
    </ligand>
</feature>
<gene>
    <name evidence="26" type="primary">LOC107776899</name>
</gene>
<dbReference type="PROSITE" id="PS50873">
    <property type="entry name" value="PEROXIDASE_4"/>
    <property type="match status" value="1"/>
</dbReference>
<evidence type="ECO:0000256" key="19">
    <source>
        <dbReference type="PIRSR" id="PIRSR600823-3"/>
    </source>
</evidence>
<feature type="binding site" description="axial binding residue" evidence="19">
    <location>
        <position position="309"/>
    </location>
    <ligand>
        <name>heme b</name>
        <dbReference type="ChEBI" id="CHEBI:60344"/>
    </ligand>
    <ligandPart>
        <name>Fe</name>
        <dbReference type="ChEBI" id="CHEBI:18248"/>
    </ligandPart>
</feature>
<comment type="function">
    <text evidence="15">Plays an integral role in secondary cell wall biosynthesis by the polymerization of cinnamyl alcohols into lignin and by forming rigid cross-links between cellulose, pectin, hydroxy-proline-rich glycoproteins, and lignin.</text>
</comment>
<dbReference type="AlphaFoldDB" id="A0A1S3YJB4"/>
<keyword evidence="11 19" id="KW-0408">Iron</keyword>
<evidence type="ECO:0000256" key="21">
    <source>
        <dbReference type="PIRSR" id="PIRSR600823-5"/>
    </source>
</evidence>
<dbReference type="GO" id="GO:0004601">
    <property type="term" value="F:peroxidase activity"/>
    <property type="evidence" value="ECO:0000318"/>
    <property type="project" value="GO_Central"/>
</dbReference>
<comment type="catalytic activity">
    <reaction evidence="1">
        <text>2 a phenolic donor + H2O2 = 2 a phenolic radical donor + 2 H2O</text>
        <dbReference type="Rhea" id="RHEA:56136"/>
        <dbReference type="ChEBI" id="CHEBI:15377"/>
        <dbReference type="ChEBI" id="CHEBI:16240"/>
        <dbReference type="ChEBI" id="CHEBI:139520"/>
        <dbReference type="ChEBI" id="CHEBI:139521"/>
        <dbReference type="EC" id="1.11.1.7"/>
    </reaction>
</comment>
<sequence length="434" mass="48762">MMAAKARISAAILLVCIILPLLASAFLDHLPEFLEHDSRNKDVTIRGDNNIVRANDNDFTLPRSHEKKNERSLREKKSKKKKHKKKKNKKGKKSHKDKIFDFDHIFGGNQQEGDEFSPYLQPFDVPQTTEEQEQTENYDGLREGFYQKTCPQAENIIRNGLIRAFQNDSTIAAALPRLLLHDCFVNGCDGSILLDTTPSGARVEKLAGTNGATVKGFELIDEIKAELERQCPGIVSCSDILAYLSRDAFVLSGLPNYNVLGGRRDGMESNEANVVGNLPLPGDTVDQMIDLFQKKGLNSEDLVVLIGAHSIGVAHCFNFLYRLDEPEKAQMLDPRLAGVMRFICTNQMNTLPFDPTTQYKMDSIFYKQLMMKKGLIESDQILAQDIRTRGLVQKFGDDEMGWFDKFGKAMNKLGAIEVLTGNQGQIRRQCRAVN</sequence>
<comment type="function">
    <text evidence="2">Removal of H(2)O(2), oxidation of toxic reductants, biosynthesis and degradation of lignin, suberization, auxin catabolism, response to environmental stresses such as wounding, pathogen attack and oxidative stress. These functions might be dependent on each isozyme/isoform in each plant tissue.</text>
</comment>
<accession>A0A1S3YJB4</accession>
<proteinExistence type="inferred from homology"/>
<dbReference type="PROSITE" id="PS00435">
    <property type="entry name" value="PEROXIDASE_1"/>
    <property type="match status" value="1"/>
</dbReference>
<reference evidence="25" key="1">
    <citation type="journal article" date="2014" name="Nat. Commun.">
        <title>The tobacco genome sequence and its comparison with those of tomato and potato.</title>
        <authorList>
            <person name="Sierro N."/>
            <person name="Battey J.N."/>
            <person name="Ouadi S."/>
            <person name="Bakaher N."/>
            <person name="Bovet L."/>
            <person name="Willig A."/>
            <person name="Goepfert S."/>
            <person name="Peitsch M.C."/>
            <person name="Ivanov N.V."/>
        </authorList>
    </citation>
    <scope>NUCLEOTIDE SEQUENCE [LARGE SCALE GENOMIC DNA]</scope>
</reference>
<feature type="binding site" evidence="19">
    <location>
        <position position="204"/>
    </location>
    <ligand>
        <name>Ca(2+)</name>
        <dbReference type="ChEBI" id="CHEBI:29108"/>
        <label>1</label>
    </ligand>
</feature>
<evidence type="ECO:0000256" key="16">
    <source>
        <dbReference type="ARBA" id="ARBA00067918"/>
    </source>
</evidence>
<feature type="binding site" evidence="19">
    <location>
        <position position="362"/>
    </location>
    <ligand>
        <name>Ca(2+)</name>
        <dbReference type="ChEBI" id="CHEBI:29108"/>
        <label>2</label>
    </ligand>
</feature>
<dbReference type="Proteomes" id="UP000790787">
    <property type="component" value="Chromosome 18"/>
</dbReference>
<keyword evidence="9 19" id="KW-0106">Calcium</keyword>
<dbReference type="InterPro" id="IPR002016">
    <property type="entry name" value="Haem_peroxidase"/>
</dbReference>
<evidence type="ECO:0000256" key="20">
    <source>
        <dbReference type="PIRSR" id="PIRSR600823-4"/>
    </source>
</evidence>
<keyword evidence="12 21" id="KW-1015">Disulfide bond</keyword>
<evidence type="ECO:0000256" key="8">
    <source>
        <dbReference type="ARBA" id="ARBA00022723"/>
    </source>
</evidence>
<evidence type="ECO:0000256" key="10">
    <source>
        <dbReference type="ARBA" id="ARBA00023002"/>
    </source>
</evidence>
<dbReference type="SUPFAM" id="SSF48113">
    <property type="entry name" value="Heme-dependent peroxidases"/>
    <property type="match status" value="1"/>
</dbReference>
<keyword evidence="5" id="KW-0964">Secreted</keyword>
<evidence type="ECO:0000256" key="9">
    <source>
        <dbReference type="ARBA" id="ARBA00022837"/>
    </source>
</evidence>
<dbReference type="Pfam" id="PF00141">
    <property type="entry name" value="peroxidase"/>
    <property type="match status" value="1"/>
</dbReference>
<dbReference type="FunFam" id="1.10.420.10:FF:000001">
    <property type="entry name" value="Peroxidase"/>
    <property type="match status" value="1"/>
</dbReference>
<dbReference type="GO" id="GO:0006979">
    <property type="term" value="P:response to oxidative stress"/>
    <property type="evidence" value="ECO:0007669"/>
    <property type="project" value="InterPro"/>
</dbReference>
<comment type="cofactor">
    <cofactor evidence="19">
        <name>Ca(2+)</name>
        <dbReference type="ChEBI" id="CHEBI:29108"/>
    </cofactor>
    <text evidence="19">Binds 2 calcium ions per subunit.</text>
</comment>
<feature type="site" description="Transition state stabilizer" evidence="20">
    <location>
        <position position="177"/>
    </location>
</feature>
<dbReference type="PANTHER" id="PTHR31517">
    <property type="match status" value="1"/>
</dbReference>
<comment type="similarity">
    <text evidence="3">Belongs to the peroxidase family. Ascorbate peroxidase subfamily.</text>
</comment>
<feature type="chain" id="PRO_5010193678" description="Lignin-forming anionic peroxidase" evidence="23">
    <location>
        <begin position="26"/>
        <end position="434"/>
    </location>
</feature>
<dbReference type="InterPro" id="IPR010255">
    <property type="entry name" value="Haem_peroxidase_sf"/>
</dbReference>
<dbReference type="PaxDb" id="4097-A0A1S3YJB4"/>
<feature type="binding site" evidence="19">
    <location>
        <position position="357"/>
    </location>
    <ligand>
        <name>Ca(2+)</name>
        <dbReference type="ChEBI" id="CHEBI:29108"/>
        <label>2</label>
    </ligand>
</feature>
<dbReference type="RefSeq" id="XP_016452336.1">
    <property type="nucleotide sequence ID" value="XM_016596850.2"/>
</dbReference>